<keyword evidence="6 9" id="KW-0479">Metal-binding</keyword>
<evidence type="ECO:0000256" key="9">
    <source>
        <dbReference type="RuleBase" id="RU365056"/>
    </source>
</evidence>
<organism evidence="12 13">
    <name type="scientific">Fasciola hepatica</name>
    <name type="common">Liver fluke</name>
    <dbReference type="NCBI Taxonomy" id="6192"/>
    <lineage>
        <taxon>Eukaryota</taxon>
        <taxon>Metazoa</taxon>
        <taxon>Spiralia</taxon>
        <taxon>Lophotrochozoa</taxon>
        <taxon>Platyhelminthes</taxon>
        <taxon>Trematoda</taxon>
        <taxon>Digenea</taxon>
        <taxon>Plagiorchiida</taxon>
        <taxon>Echinostomata</taxon>
        <taxon>Echinostomatoidea</taxon>
        <taxon>Fasciolidae</taxon>
        <taxon>Fasciola</taxon>
    </lineage>
</organism>
<dbReference type="EC" id="2.5.1.58" evidence="2 9"/>
<keyword evidence="7" id="KW-0677">Repeat</keyword>
<evidence type="ECO:0000256" key="1">
    <source>
        <dbReference type="ARBA" id="ARBA00010497"/>
    </source>
</evidence>
<dbReference type="GO" id="GO:0008270">
    <property type="term" value="F:zinc ion binding"/>
    <property type="evidence" value="ECO:0007669"/>
    <property type="project" value="UniProtKB-UniRule"/>
</dbReference>
<evidence type="ECO:0000256" key="7">
    <source>
        <dbReference type="ARBA" id="ARBA00022737"/>
    </source>
</evidence>
<dbReference type="GO" id="GO:0097354">
    <property type="term" value="P:prenylation"/>
    <property type="evidence" value="ECO:0007669"/>
    <property type="project" value="UniProtKB-UniRule"/>
</dbReference>
<evidence type="ECO:0000256" key="10">
    <source>
        <dbReference type="SAM" id="MobiDB-lite"/>
    </source>
</evidence>
<dbReference type="EMBL" id="JXXN02002045">
    <property type="protein sequence ID" value="THD23613.1"/>
    <property type="molecule type" value="Genomic_DNA"/>
</dbReference>
<name>A0A4E0R756_FASHE</name>
<keyword evidence="13" id="KW-1185">Reference proteome</keyword>
<keyword evidence="5 9" id="KW-0808">Transferase</keyword>
<evidence type="ECO:0000259" key="11">
    <source>
        <dbReference type="Pfam" id="PF00432"/>
    </source>
</evidence>
<dbReference type="PANTHER" id="PTHR11774">
    <property type="entry name" value="GERANYLGERANYL TRANSFERASE TYPE BETA SUBUNIT"/>
    <property type="match status" value="1"/>
</dbReference>
<comment type="similarity">
    <text evidence="1 9">Belongs to the protein prenyltransferase subunit beta family.</text>
</comment>
<dbReference type="PANTHER" id="PTHR11774:SF6">
    <property type="entry name" value="PROTEIN FARNESYLTRANSFERASE SUBUNIT BETA"/>
    <property type="match status" value="1"/>
</dbReference>
<dbReference type="GO" id="GO:0004660">
    <property type="term" value="F:protein farnesyltransferase activity"/>
    <property type="evidence" value="ECO:0007669"/>
    <property type="project" value="UniProtKB-UniRule"/>
</dbReference>
<dbReference type="InterPro" id="IPR045089">
    <property type="entry name" value="PGGT1B-like"/>
</dbReference>
<evidence type="ECO:0000256" key="5">
    <source>
        <dbReference type="ARBA" id="ARBA00022679"/>
    </source>
</evidence>
<dbReference type="InterPro" id="IPR026872">
    <property type="entry name" value="FTB"/>
</dbReference>
<comment type="catalytic activity">
    <reaction evidence="9">
        <text>L-cysteinyl-[protein] + (2E,6E)-farnesyl diphosphate = S-(2E,6E)-farnesyl-L-cysteinyl-[protein] + diphosphate</text>
        <dbReference type="Rhea" id="RHEA:13345"/>
        <dbReference type="Rhea" id="RHEA-COMP:10131"/>
        <dbReference type="Rhea" id="RHEA-COMP:11535"/>
        <dbReference type="ChEBI" id="CHEBI:29950"/>
        <dbReference type="ChEBI" id="CHEBI:33019"/>
        <dbReference type="ChEBI" id="CHEBI:86019"/>
        <dbReference type="ChEBI" id="CHEBI:175763"/>
    </reaction>
</comment>
<protein>
    <recommendedName>
        <fullName evidence="3 9">Protein farnesyltransferase subunit beta</fullName>
        <shortName evidence="9">FTase-beta</shortName>
        <ecNumber evidence="2 9">2.5.1.58</ecNumber>
    </recommendedName>
</protein>
<evidence type="ECO:0000256" key="6">
    <source>
        <dbReference type="ARBA" id="ARBA00022723"/>
    </source>
</evidence>
<dbReference type="AlphaFoldDB" id="A0A4E0R756"/>
<dbReference type="Proteomes" id="UP000230066">
    <property type="component" value="Unassembled WGS sequence"/>
</dbReference>
<gene>
    <name evidence="12" type="ORF">D915_005638</name>
</gene>
<accession>A0A4E0R756</accession>
<dbReference type="SUPFAM" id="SSF48239">
    <property type="entry name" value="Terpenoid cyclases/Protein prenyltransferases"/>
    <property type="match status" value="1"/>
</dbReference>
<dbReference type="GO" id="GO:0005965">
    <property type="term" value="C:protein farnesyltransferase complex"/>
    <property type="evidence" value="ECO:0007669"/>
    <property type="project" value="UniProtKB-UniRule"/>
</dbReference>
<dbReference type="CDD" id="cd02893">
    <property type="entry name" value="FTase"/>
    <property type="match status" value="1"/>
</dbReference>
<evidence type="ECO:0000256" key="2">
    <source>
        <dbReference type="ARBA" id="ARBA00012702"/>
    </source>
</evidence>
<evidence type="ECO:0000313" key="12">
    <source>
        <dbReference type="EMBL" id="THD23613.1"/>
    </source>
</evidence>
<evidence type="ECO:0000256" key="3">
    <source>
        <dbReference type="ARBA" id="ARBA00015798"/>
    </source>
</evidence>
<proteinExistence type="inferred from homology"/>
<sequence>MERLTLFNLRRRSRSVEPQTQTILDQLETEQKVRKAYYEKLSQWKDEALQLFKVHHINYLTRKLVNLPTSFESLDASQPWLAYWMIHSLRLLNFTISDEMKQQLIRFLASTQHMDGGFGGGPYQFPHLAPTYGAVSCLVLLCRADALQVIDRVKLANWFRELHQPDGSLLMHIGGESDVRGAYCAIAVAKLTGLLDKHPDLFSGTAEWVARCQTYEGGFGAQPGIEAHGGYTFCAVAALCLLGRADLINIPRLLHWVAHRQMASEGGFQGRTNKLVDSCYSFWQGAVFPIVEELCSLNNDPALLENETLFNSAAVQEYILLCCQKVSYTRAGLSVPSTLPSDAEKATHGFRGIDMNSWNVDSGGGGLIDKPGKYPDCYHTCYALSGLSIAQHAPRPRPIPPPEVGKTDGSEQKSRHLHLVGSPNPAPVVDPLCAELADLDPLHNVLHDGLAFTLTYFSRLDDGMLPAEAERCAIEAMERYNAPARPTLACRTDSADCTTTVHEIGDTNTDTFGPRCS</sequence>
<comment type="subunit">
    <text evidence="9">Heterodimer of an alpha and a beta subunit.</text>
</comment>
<dbReference type="Pfam" id="PF00432">
    <property type="entry name" value="Prenyltrans"/>
    <property type="match status" value="2"/>
</dbReference>
<keyword evidence="4 9" id="KW-0637">Prenyltransferase</keyword>
<evidence type="ECO:0000256" key="4">
    <source>
        <dbReference type="ARBA" id="ARBA00022602"/>
    </source>
</evidence>
<evidence type="ECO:0000313" key="13">
    <source>
        <dbReference type="Proteomes" id="UP000230066"/>
    </source>
</evidence>
<dbReference type="Gene3D" id="1.50.10.20">
    <property type="match status" value="1"/>
</dbReference>
<feature type="domain" description="Prenyltransferase alpha-alpha toroid" evidence="11">
    <location>
        <begin position="52"/>
        <end position="334"/>
    </location>
</feature>
<reference evidence="12" key="1">
    <citation type="submission" date="2019-03" db="EMBL/GenBank/DDBJ databases">
        <title>Improved annotation for the trematode Fasciola hepatica.</title>
        <authorList>
            <person name="Choi Y.-J."/>
            <person name="Martin J."/>
            <person name="Mitreva M."/>
        </authorList>
    </citation>
    <scope>NUCLEOTIDE SEQUENCE [LARGE SCALE GENOMIC DNA]</scope>
</reference>
<comment type="function">
    <text evidence="9">Catalyzes the transfer of a farnesyl moiety from farnesyl diphosphate to a cysteine at the fourth position from the C-terminus of several proteins. The beta subunit is responsible for peptide-binding.</text>
</comment>
<dbReference type="InterPro" id="IPR001330">
    <property type="entry name" value="Prenyltrans"/>
</dbReference>
<feature type="domain" description="Prenyltransferase alpha-alpha toroid" evidence="11">
    <location>
        <begin position="363"/>
        <end position="418"/>
    </location>
</feature>
<comment type="caution">
    <text evidence="12">The sequence shown here is derived from an EMBL/GenBank/DDBJ whole genome shotgun (WGS) entry which is preliminary data.</text>
</comment>
<dbReference type="InterPro" id="IPR008930">
    <property type="entry name" value="Terpenoid_cyclase/PrenylTrfase"/>
</dbReference>
<keyword evidence="8 9" id="KW-0862">Zinc</keyword>
<feature type="region of interest" description="Disordered" evidence="10">
    <location>
        <begin position="392"/>
        <end position="413"/>
    </location>
</feature>
<comment type="cofactor">
    <cofactor evidence="9">
        <name>Zn(2+)</name>
        <dbReference type="ChEBI" id="CHEBI:29105"/>
    </cofactor>
    <text evidence="9">Binds 1 zinc ion per subunit.</text>
</comment>
<evidence type="ECO:0000256" key="8">
    <source>
        <dbReference type="ARBA" id="ARBA00022833"/>
    </source>
</evidence>